<feature type="transmembrane region" description="Helical" evidence="1">
    <location>
        <begin position="232"/>
        <end position="249"/>
    </location>
</feature>
<proteinExistence type="predicted"/>
<dbReference type="InterPro" id="IPR051533">
    <property type="entry name" value="WaaL-like"/>
</dbReference>
<dbReference type="OrthoDB" id="525565at2"/>
<dbReference type="PANTHER" id="PTHR37422:SF23">
    <property type="entry name" value="TEICHURONIC ACID BIOSYNTHESIS PROTEIN TUAE"/>
    <property type="match status" value="1"/>
</dbReference>
<feature type="transmembrane region" description="Helical" evidence="1">
    <location>
        <begin position="85"/>
        <end position="104"/>
    </location>
</feature>
<name>A0A1H7ZM00_STIAU</name>
<feature type="transmembrane region" description="Helical" evidence="1">
    <location>
        <begin position="280"/>
        <end position="297"/>
    </location>
</feature>
<feature type="transmembrane region" description="Helical" evidence="1">
    <location>
        <begin position="437"/>
        <end position="461"/>
    </location>
</feature>
<evidence type="ECO:0000256" key="1">
    <source>
        <dbReference type="SAM" id="Phobius"/>
    </source>
</evidence>
<feature type="transmembrane region" description="Helical" evidence="1">
    <location>
        <begin position="467"/>
        <end position="483"/>
    </location>
</feature>
<dbReference type="EMBL" id="FOAP01000019">
    <property type="protein sequence ID" value="SEM59293.1"/>
    <property type="molecule type" value="Genomic_DNA"/>
</dbReference>
<feature type="transmembrane region" description="Helical" evidence="1">
    <location>
        <begin position="59"/>
        <end position="79"/>
    </location>
</feature>
<evidence type="ECO:0000313" key="2">
    <source>
        <dbReference type="EMBL" id="SEM59293.1"/>
    </source>
</evidence>
<feature type="transmembrane region" description="Helical" evidence="1">
    <location>
        <begin position="398"/>
        <end position="425"/>
    </location>
</feature>
<keyword evidence="1" id="KW-1133">Transmembrane helix</keyword>
<sequence>MKGLGGSFQGPRPLQGPGVLNQRYVRRVPPSGAAAPEAVSEAPAAPAPQVRKGLLSSSALVPLFIAVQILTQLALLWEVLAPLRMIFRIFSFGASLVLLAIVPGEKLRHPALPFALAAMAVTALNILHPQTSSLLAGAAQLGIQFSVLAPLIWVTRLRIDAQALRRTLGLLFLFNAASAALGVLQVYYPGQFQPAMSAVIESMGEAYTQSLQFVGPSGERIFRPFGLTDTPGGATTGAFYAVLLGSGFLLSSKKGLIRWVSLGGIFLGIVSLYLCQVRASAVMLLVCMMAIVGVLALNGRLLRMTKLIAVVGGFAIAGFGWAATMGGDAVTSRWNSLFEEEAGDVYYSNRGRFLDSAFTHYLPEYPLGAGFGRYGMANAYFGDNSDPERPPLWVEIQWAGWILDGGIFVLVLYPLALLATLFWSLRLASSKDDEHEFWLWGSILFGFNLGAIAITFSYPFFMSQTGMVFWLLNAALFGAHHHARQQARASLPNETLHAHRR</sequence>
<dbReference type="AlphaFoldDB" id="A0A1H7ZM00"/>
<dbReference type="Proteomes" id="UP000182719">
    <property type="component" value="Unassembled WGS sequence"/>
</dbReference>
<keyword evidence="1" id="KW-0472">Membrane</keyword>
<dbReference type="RefSeq" id="WP_075009709.1">
    <property type="nucleotide sequence ID" value="NZ_FOAP01000019.1"/>
</dbReference>
<keyword evidence="1" id="KW-0812">Transmembrane</keyword>
<keyword evidence="3" id="KW-1185">Reference proteome</keyword>
<feature type="transmembrane region" description="Helical" evidence="1">
    <location>
        <begin position="256"/>
        <end position="274"/>
    </location>
</feature>
<protein>
    <submittedName>
        <fullName evidence="2">Uncharacterized protein</fullName>
    </submittedName>
</protein>
<reference evidence="3" key="1">
    <citation type="submission" date="2016-10" db="EMBL/GenBank/DDBJ databases">
        <authorList>
            <person name="Varghese N."/>
            <person name="Submissions S."/>
        </authorList>
    </citation>
    <scope>NUCLEOTIDE SEQUENCE [LARGE SCALE GENOMIC DNA]</scope>
    <source>
        <strain evidence="3">DSM 17044</strain>
    </source>
</reference>
<evidence type="ECO:0000313" key="3">
    <source>
        <dbReference type="Proteomes" id="UP000182719"/>
    </source>
</evidence>
<organism evidence="2 3">
    <name type="scientific">Stigmatella aurantiaca</name>
    <dbReference type="NCBI Taxonomy" id="41"/>
    <lineage>
        <taxon>Bacteria</taxon>
        <taxon>Pseudomonadati</taxon>
        <taxon>Myxococcota</taxon>
        <taxon>Myxococcia</taxon>
        <taxon>Myxococcales</taxon>
        <taxon>Cystobacterineae</taxon>
        <taxon>Archangiaceae</taxon>
        <taxon>Stigmatella</taxon>
    </lineage>
</organism>
<dbReference type="PANTHER" id="PTHR37422">
    <property type="entry name" value="TEICHURONIC ACID BIOSYNTHESIS PROTEIN TUAE"/>
    <property type="match status" value="1"/>
</dbReference>
<feature type="transmembrane region" description="Helical" evidence="1">
    <location>
        <begin position="304"/>
        <end position="323"/>
    </location>
</feature>
<feature type="transmembrane region" description="Helical" evidence="1">
    <location>
        <begin position="167"/>
        <end position="188"/>
    </location>
</feature>
<accession>A0A1H7ZM00</accession>
<feature type="transmembrane region" description="Helical" evidence="1">
    <location>
        <begin position="134"/>
        <end position="155"/>
    </location>
</feature>
<feature type="transmembrane region" description="Helical" evidence="1">
    <location>
        <begin position="111"/>
        <end position="128"/>
    </location>
</feature>
<gene>
    <name evidence="2" type="ORF">SAMN05444354_11953</name>
</gene>